<proteinExistence type="predicted"/>
<keyword evidence="2" id="KW-1185">Reference proteome</keyword>
<dbReference type="AlphaFoldDB" id="A0A401ZNZ7"/>
<comment type="caution">
    <text evidence="1">The sequence shown here is derived from an EMBL/GenBank/DDBJ whole genome shotgun (WGS) entry which is preliminary data.</text>
</comment>
<gene>
    <name evidence="1" type="ORF">KDAU_58430</name>
</gene>
<dbReference type="EMBL" id="BIFQ01000002">
    <property type="protein sequence ID" value="GCE08514.1"/>
    <property type="molecule type" value="Genomic_DNA"/>
</dbReference>
<dbReference type="Proteomes" id="UP000287224">
    <property type="component" value="Unassembled WGS sequence"/>
</dbReference>
<sequence>MNMVLTFTDELHTIKNIYQGITQGDDPRYAVGTFLNDFFDYHTEARQALIADPISAEEQPQPEHWRWALFCVAAIEYLCQQYELDCPDWVHDPRYATPLDEPWFFVPTALHNPVVRERYERETPAPFTRRNIFCGARILMHKKATHKVTAHHIMQPA</sequence>
<name>A0A401ZNZ7_9CHLR</name>
<accession>A0A401ZNZ7</accession>
<dbReference type="OrthoDB" id="2614981at2"/>
<evidence type="ECO:0000313" key="2">
    <source>
        <dbReference type="Proteomes" id="UP000287224"/>
    </source>
</evidence>
<evidence type="ECO:0000313" key="1">
    <source>
        <dbReference type="EMBL" id="GCE08514.1"/>
    </source>
</evidence>
<reference evidence="2" key="1">
    <citation type="submission" date="2018-12" db="EMBL/GenBank/DDBJ databases">
        <title>Tengunoibacter tsumagoiensis gen. nov., sp. nov., Dictyobacter kobayashii sp. nov., D. alpinus sp. nov., and D. joshuensis sp. nov. and description of Dictyobacteraceae fam. nov. within the order Ktedonobacterales isolated from Tengu-no-mugimeshi.</title>
        <authorList>
            <person name="Wang C.M."/>
            <person name="Zheng Y."/>
            <person name="Sakai Y."/>
            <person name="Toyoda A."/>
            <person name="Minakuchi Y."/>
            <person name="Abe K."/>
            <person name="Yokota A."/>
            <person name="Yabe S."/>
        </authorList>
    </citation>
    <scope>NUCLEOTIDE SEQUENCE [LARGE SCALE GENOMIC DNA]</scope>
    <source>
        <strain evidence="2">S-27</strain>
    </source>
</reference>
<dbReference type="RefSeq" id="WP_126601044.1">
    <property type="nucleotide sequence ID" value="NZ_BIFQ01000002.1"/>
</dbReference>
<organism evidence="1 2">
    <name type="scientific">Dictyobacter aurantiacus</name>
    <dbReference type="NCBI Taxonomy" id="1936993"/>
    <lineage>
        <taxon>Bacteria</taxon>
        <taxon>Bacillati</taxon>
        <taxon>Chloroflexota</taxon>
        <taxon>Ktedonobacteria</taxon>
        <taxon>Ktedonobacterales</taxon>
        <taxon>Dictyobacteraceae</taxon>
        <taxon>Dictyobacter</taxon>
    </lineage>
</organism>
<protein>
    <submittedName>
        <fullName evidence="1">Uncharacterized protein</fullName>
    </submittedName>
</protein>